<gene>
    <name evidence="3" type="primary">Sipa1l1_0</name>
    <name evidence="3" type="ORF">E2C01_075766</name>
</gene>
<protein>
    <submittedName>
        <fullName evidence="3">Signal-induced proliferation-associated 1-like protein 1</fullName>
    </submittedName>
</protein>
<dbReference type="AlphaFoldDB" id="A0A5B7I6X8"/>
<dbReference type="Gene3D" id="3.40.50.11210">
    <property type="entry name" value="Rap/Ran-GAP"/>
    <property type="match status" value="1"/>
</dbReference>
<dbReference type="InterPro" id="IPR000331">
    <property type="entry name" value="Rap/Ran_GAP_dom"/>
</dbReference>
<dbReference type="OrthoDB" id="2499658at2759"/>
<keyword evidence="1" id="KW-0343">GTPase activation</keyword>
<dbReference type="InterPro" id="IPR035974">
    <property type="entry name" value="Rap/Ran-GAP_sf"/>
</dbReference>
<dbReference type="PROSITE" id="PS50085">
    <property type="entry name" value="RAPGAP"/>
    <property type="match status" value="1"/>
</dbReference>
<dbReference type="GO" id="GO:0005096">
    <property type="term" value="F:GTPase activator activity"/>
    <property type="evidence" value="ECO:0007669"/>
    <property type="project" value="UniProtKB-KW"/>
</dbReference>
<dbReference type="Pfam" id="PF02145">
    <property type="entry name" value="Rap_GAP"/>
    <property type="match status" value="1"/>
</dbReference>
<reference evidence="3 4" key="1">
    <citation type="submission" date="2019-05" db="EMBL/GenBank/DDBJ databases">
        <title>Another draft genome of Portunus trituberculatus and its Hox gene families provides insights of decapod evolution.</title>
        <authorList>
            <person name="Jeong J.-H."/>
            <person name="Song I."/>
            <person name="Kim S."/>
            <person name="Choi T."/>
            <person name="Kim D."/>
            <person name="Ryu S."/>
            <person name="Kim W."/>
        </authorList>
    </citation>
    <scope>NUCLEOTIDE SEQUENCE [LARGE SCALE GENOMIC DNA]</scope>
    <source>
        <tissue evidence="3">Muscle</tissue>
    </source>
</reference>
<evidence type="ECO:0000313" key="4">
    <source>
        <dbReference type="Proteomes" id="UP000324222"/>
    </source>
</evidence>
<proteinExistence type="predicted"/>
<dbReference type="GO" id="GO:0005737">
    <property type="term" value="C:cytoplasm"/>
    <property type="evidence" value="ECO:0007669"/>
    <property type="project" value="TreeGrafter"/>
</dbReference>
<evidence type="ECO:0000256" key="1">
    <source>
        <dbReference type="ARBA" id="ARBA00022468"/>
    </source>
</evidence>
<evidence type="ECO:0000313" key="3">
    <source>
        <dbReference type="EMBL" id="MPC81161.1"/>
    </source>
</evidence>
<dbReference type="PANTHER" id="PTHR15711:SF22">
    <property type="entry name" value="RAP-GAP DOMAIN-CONTAINING PROTEIN"/>
    <property type="match status" value="1"/>
</dbReference>
<dbReference type="GO" id="GO:0051056">
    <property type="term" value="P:regulation of small GTPase mediated signal transduction"/>
    <property type="evidence" value="ECO:0007669"/>
    <property type="project" value="InterPro"/>
</dbReference>
<sequence>MYNNESAGPAFSEFLEMLGQRVRLKDFDKYRGGLDKKTDSTGLYSVYNQYRDVEVMFHVSTLLPFTPNNRKQLLRKRHIGNDIVTIVFQEPGAPPFSPRHIRSHFQHVFIVVQAINPCTENTQYR</sequence>
<dbReference type="EMBL" id="VSRR010056129">
    <property type="protein sequence ID" value="MPC81161.1"/>
    <property type="molecule type" value="Genomic_DNA"/>
</dbReference>
<dbReference type="PANTHER" id="PTHR15711">
    <property type="entry name" value="RAP GTPASE-ACTIVATING PROTEIN"/>
    <property type="match status" value="1"/>
</dbReference>
<dbReference type="InterPro" id="IPR050989">
    <property type="entry name" value="Rap1_Ran_GAP"/>
</dbReference>
<keyword evidence="4" id="KW-1185">Reference proteome</keyword>
<organism evidence="3 4">
    <name type="scientific">Portunus trituberculatus</name>
    <name type="common">Swimming crab</name>
    <name type="synonym">Neptunus trituberculatus</name>
    <dbReference type="NCBI Taxonomy" id="210409"/>
    <lineage>
        <taxon>Eukaryota</taxon>
        <taxon>Metazoa</taxon>
        <taxon>Ecdysozoa</taxon>
        <taxon>Arthropoda</taxon>
        <taxon>Crustacea</taxon>
        <taxon>Multicrustacea</taxon>
        <taxon>Malacostraca</taxon>
        <taxon>Eumalacostraca</taxon>
        <taxon>Eucarida</taxon>
        <taxon>Decapoda</taxon>
        <taxon>Pleocyemata</taxon>
        <taxon>Brachyura</taxon>
        <taxon>Eubrachyura</taxon>
        <taxon>Portunoidea</taxon>
        <taxon>Portunidae</taxon>
        <taxon>Portuninae</taxon>
        <taxon>Portunus</taxon>
    </lineage>
</organism>
<comment type="caution">
    <text evidence="3">The sequence shown here is derived from an EMBL/GenBank/DDBJ whole genome shotgun (WGS) entry which is preliminary data.</text>
</comment>
<evidence type="ECO:0000259" key="2">
    <source>
        <dbReference type="PROSITE" id="PS50085"/>
    </source>
</evidence>
<feature type="domain" description="Rap-GAP" evidence="2">
    <location>
        <begin position="1"/>
        <end position="125"/>
    </location>
</feature>
<dbReference type="Proteomes" id="UP000324222">
    <property type="component" value="Unassembled WGS sequence"/>
</dbReference>
<accession>A0A5B7I6X8</accession>
<name>A0A5B7I6X8_PORTR</name>
<dbReference type="SUPFAM" id="SSF111347">
    <property type="entry name" value="Rap/Ran-GAP"/>
    <property type="match status" value="1"/>
</dbReference>